<dbReference type="Gene3D" id="1.10.238.10">
    <property type="entry name" value="EF-hand"/>
    <property type="match status" value="1"/>
</dbReference>
<protein>
    <recommendedName>
        <fullName evidence="1">EF-hand domain-containing protein</fullName>
    </recommendedName>
</protein>
<dbReference type="Pfam" id="PF13202">
    <property type="entry name" value="EF-hand_5"/>
    <property type="match status" value="1"/>
</dbReference>
<name>A0A6C0AZP3_9ZZZZ</name>
<proteinExistence type="predicted"/>
<evidence type="ECO:0000259" key="1">
    <source>
        <dbReference type="PROSITE" id="PS50222"/>
    </source>
</evidence>
<dbReference type="PROSITE" id="PS00018">
    <property type="entry name" value="EF_HAND_1"/>
    <property type="match status" value="1"/>
</dbReference>
<accession>A0A6C0AZP3</accession>
<dbReference type="AlphaFoldDB" id="A0A6C0AZP3"/>
<dbReference type="PROSITE" id="PS50222">
    <property type="entry name" value="EF_HAND_2"/>
    <property type="match status" value="1"/>
</dbReference>
<dbReference type="GO" id="GO:0005509">
    <property type="term" value="F:calcium ion binding"/>
    <property type="evidence" value="ECO:0007669"/>
    <property type="project" value="InterPro"/>
</dbReference>
<sequence>MGIYNSSLKNDLDNEETIYDDKEIIHENRDNIIHNENEKVEQDVEEEIEENININEFNEYDENNDGKITWEEFEKQFENKFGRKMNRNDLWEFLAKDSDGDTSVSLNEWKLYHDRRYGYD</sequence>
<feature type="domain" description="EF-hand" evidence="1">
    <location>
        <begin position="48"/>
        <end position="83"/>
    </location>
</feature>
<dbReference type="InterPro" id="IPR011992">
    <property type="entry name" value="EF-hand-dom_pair"/>
</dbReference>
<dbReference type="InterPro" id="IPR002048">
    <property type="entry name" value="EF_hand_dom"/>
</dbReference>
<organism evidence="2">
    <name type="scientific">viral metagenome</name>
    <dbReference type="NCBI Taxonomy" id="1070528"/>
    <lineage>
        <taxon>unclassified sequences</taxon>
        <taxon>metagenomes</taxon>
        <taxon>organismal metagenomes</taxon>
    </lineage>
</organism>
<dbReference type="SUPFAM" id="SSF47473">
    <property type="entry name" value="EF-hand"/>
    <property type="match status" value="1"/>
</dbReference>
<dbReference type="InterPro" id="IPR018247">
    <property type="entry name" value="EF_Hand_1_Ca_BS"/>
</dbReference>
<dbReference type="EMBL" id="MN738812">
    <property type="protein sequence ID" value="QHS84731.1"/>
    <property type="molecule type" value="Genomic_DNA"/>
</dbReference>
<evidence type="ECO:0000313" key="2">
    <source>
        <dbReference type="EMBL" id="QHS84731.1"/>
    </source>
</evidence>
<reference evidence="2" key="1">
    <citation type="journal article" date="2020" name="Nature">
        <title>Giant virus diversity and host interactions through global metagenomics.</title>
        <authorList>
            <person name="Schulz F."/>
            <person name="Roux S."/>
            <person name="Paez-Espino D."/>
            <person name="Jungbluth S."/>
            <person name="Walsh D.A."/>
            <person name="Denef V.J."/>
            <person name="McMahon K.D."/>
            <person name="Konstantinidis K.T."/>
            <person name="Eloe-Fadrosh E.A."/>
            <person name="Kyrpides N.C."/>
            <person name="Woyke T."/>
        </authorList>
    </citation>
    <scope>NUCLEOTIDE SEQUENCE</scope>
    <source>
        <strain evidence="2">GVMAG-S-ERX556022-25</strain>
    </source>
</reference>